<dbReference type="AlphaFoldDB" id="A0A2K0TK73"/>
<dbReference type="Proteomes" id="UP000236546">
    <property type="component" value="Unassembled WGS sequence"/>
</dbReference>
<dbReference type="PANTHER" id="PTHR16127">
    <property type="entry name" value="TAXILIN"/>
    <property type="match status" value="1"/>
</dbReference>
<dbReference type="PANTHER" id="PTHR16127:SF13">
    <property type="entry name" value="GH01188P"/>
    <property type="match status" value="1"/>
</dbReference>
<gene>
    <name evidence="3" type="ORF">TGAMA5MH_02495</name>
</gene>
<comment type="caution">
    <text evidence="3">The sequence shown here is derived from an EMBL/GenBank/DDBJ whole genome shotgun (WGS) entry which is preliminary data.</text>
</comment>
<evidence type="ECO:0000313" key="4">
    <source>
        <dbReference type="Proteomes" id="UP000236546"/>
    </source>
</evidence>
<feature type="compositionally biased region" description="Pro residues" evidence="2">
    <location>
        <begin position="431"/>
        <end position="450"/>
    </location>
</feature>
<name>A0A2K0TK73_9HYPO</name>
<reference evidence="3 4" key="1">
    <citation type="submission" date="2017-02" db="EMBL/GenBank/DDBJ databases">
        <title>Genomes of Trichoderma spp. with biocontrol activity.</title>
        <authorList>
            <person name="Gardiner D."/>
            <person name="Kazan K."/>
            <person name="Vos C."/>
            <person name="Harvey P."/>
        </authorList>
    </citation>
    <scope>NUCLEOTIDE SEQUENCE [LARGE SCALE GENOMIC DNA]</scope>
    <source>
        <strain evidence="3 4">A5MH</strain>
    </source>
</reference>
<feature type="region of interest" description="Disordered" evidence="2">
    <location>
        <begin position="363"/>
        <end position="450"/>
    </location>
</feature>
<evidence type="ECO:0008006" key="5">
    <source>
        <dbReference type="Google" id="ProtNLM"/>
    </source>
</evidence>
<evidence type="ECO:0000256" key="2">
    <source>
        <dbReference type="SAM" id="MobiDB-lite"/>
    </source>
</evidence>
<dbReference type="OrthoDB" id="425555at2759"/>
<dbReference type="InterPro" id="IPR026183">
    <property type="entry name" value="Taxilin_fam"/>
</dbReference>
<feature type="compositionally biased region" description="Acidic residues" evidence="2">
    <location>
        <begin position="398"/>
        <end position="427"/>
    </location>
</feature>
<dbReference type="EMBL" id="MTYH01000022">
    <property type="protein sequence ID" value="PNP45934.1"/>
    <property type="molecule type" value="Genomic_DNA"/>
</dbReference>
<feature type="region of interest" description="Disordered" evidence="2">
    <location>
        <begin position="106"/>
        <end position="131"/>
    </location>
</feature>
<evidence type="ECO:0000256" key="1">
    <source>
        <dbReference type="ARBA" id="ARBA00009550"/>
    </source>
</evidence>
<accession>A0A2K0TK73</accession>
<feature type="compositionally biased region" description="Low complexity" evidence="2">
    <location>
        <begin position="373"/>
        <end position="385"/>
    </location>
</feature>
<dbReference type="Pfam" id="PF09728">
    <property type="entry name" value="Taxilin"/>
    <property type="match status" value="1"/>
</dbReference>
<evidence type="ECO:0000313" key="3">
    <source>
        <dbReference type="EMBL" id="PNP45934.1"/>
    </source>
</evidence>
<sequence length="450" mass="52235">MPATHVEAALTNGHDAHVHSSPAAKKAKGKRGMDSSEASRLLQARISQLEQDAAGEKDQEMEIEREVKRANRDLLQQVSKMDDMQKIEHLMRRSSELLADMRRLERENQKNKKRGDALQKERDASRTELSKTVGLKEKLEKLCRELQRDNNKMKNENKELQSTQKRNNAAWDEKFASLLSKLEGYQEEKDTPKKQVVDMEMDELFRVRFKSFIEQYELRELHFHSLMRTKELEVQYHLSRHDREKKNAEAETNKARHLQNQVGAFTKTETELRNQLNVYVDKFKQVEDTLNNSNDLFLSFRKEMEDMSKKGKRLEKENETLKRQKEATTANIIQLAEERQDWKRKIDAADKKNEKLMSIIQQMQQQGRKVPRETATTVEASTVEVCPPDNQEHGAAEGEGEESEYSEEEGEEEGLSEFDDDTEEEPQPSDQGPPVPYGPERPPQPTTNGR</sequence>
<protein>
    <recommendedName>
        <fullName evidence="5">Alpha-taxilin</fullName>
    </recommendedName>
</protein>
<proteinExistence type="inferred from homology"/>
<dbReference type="GO" id="GO:0019905">
    <property type="term" value="F:syntaxin binding"/>
    <property type="evidence" value="ECO:0007669"/>
    <property type="project" value="InterPro"/>
</dbReference>
<organism evidence="3 4">
    <name type="scientific">Trichoderma gamsii</name>
    <dbReference type="NCBI Taxonomy" id="398673"/>
    <lineage>
        <taxon>Eukaryota</taxon>
        <taxon>Fungi</taxon>
        <taxon>Dikarya</taxon>
        <taxon>Ascomycota</taxon>
        <taxon>Pezizomycotina</taxon>
        <taxon>Sordariomycetes</taxon>
        <taxon>Hypocreomycetidae</taxon>
        <taxon>Hypocreales</taxon>
        <taxon>Hypocreaceae</taxon>
        <taxon>Trichoderma</taxon>
    </lineage>
</organism>
<comment type="similarity">
    <text evidence="1">Belongs to the taxilin family.</text>
</comment>
<feature type="region of interest" description="Disordered" evidence="2">
    <location>
        <begin position="1"/>
        <end position="40"/>
    </location>
</feature>